<evidence type="ECO:0000313" key="3">
    <source>
        <dbReference type="Proteomes" id="UP000265520"/>
    </source>
</evidence>
<keyword evidence="3" id="KW-1185">Reference proteome</keyword>
<protein>
    <submittedName>
        <fullName evidence="2">RNA-directed DNA polymerase (Reverse transcriptase)</fullName>
    </submittedName>
</protein>
<dbReference type="PANTHER" id="PTHR45835">
    <property type="entry name" value="YALI0A06105P"/>
    <property type="match status" value="1"/>
</dbReference>
<proteinExistence type="predicted"/>
<accession>A0A392QUV0</accession>
<dbReference type="GO" id="GO:0003964">
    <property type="term" value="F:RNA-directed DNA polymerase activity"/>
    <property type="evidence" value="ECO:0007669"/>
    <property type="project" value="UniProtKB-KW"/>
</dbReference>
<keyword evidence="2" id="KW-0695">RNA-directed DNA polymerase</keyword>
<evidence type="ECO:0000313" key="2">
    <source>
        <dbReference type="EMBL" id="MCI27025.1"/>
    </source>
</evidence>
<feature type="domain" description="Tf2-1-like SH3-like" evidence="1">
    <location>
        <begin position="89"/>
        <end position="148"/>
    </location>
</feature>
<evidence type="ECO:0000259" key="1">
    <source>
        <dbReference type="Pfam" id="PF24626"/>
    </source>
</evidence>
<comment type="caution">
    <text evidence="2">The sequence shown here is derived from an EMBL/GenBank/DDBJ whole genome shotgun (WGS) entry which is preliminary data.</text>
</comment>
<reference evidence="2 3" key="1">
    <citation type="journal article" date="2018" name="Front. Plant Sci.">
        <title>Red Clover (Trifolium pratense) and Zigzag Clover (T. medium) - A Picture of Genomic Similarities and Differences.</title>
        <authorList>
            <person name="Dluhosova J."/>
            <person name="Istvanek J."/>
            <person name="Nedelnik J."/>
            <person name="Repkova J."/>
        </authorList>
    </citation>
    <scope>NUCLEOTIDE SEQUENCE [LARGE SCALE GENOMIC DNA]</scope>
    <source>
        <strain evidence="3">cv. 10/8</strain>
        <tissue evidence="2">Leaf</tissue>
    </source>
</reference>
<keyword evidence="2" id="KW-0548">Nucleotidyltransferase</keyword>
<dbReference type="AlphaFoldDB" id="A0A392QUV0"/>
<dbReference type="PANTHER" id="PTHR45835:SF99">
    <property type="entry name" value="CHROMO DOMAIN-CONTAINING PROTEIN-RELATED"/>
    <property type="match status" value="1"/>
</dbReference>
<dbReference type="Proteomes" id="UP000265520">
    <property type="component" value="Unassembled WGS sequence"/>
</dbReference>
<dbReference type="EMBL" id="LXQA010156906">
    <property type="protein sequence ID" value="MCI27025.1"/>
    <property type="molecule type" value="Genomic_DNA"/>
</dbReference>
<dbReference type="Pfam" id="PF24626">
    <property type="entry name" value="SH3_Tf2-1"/>
    <property type="match status" value="1"/>
</dbReference>
<dbReference type="InterPro" id="IPR056924">
    <property type="entry name" value="SH3_Tf2-1"/>
</dbReference>
<keyword evidence="2" id="KW-0808">Transferase</keyword>
<name>A0A392QUV0_9FABA</name>
<sequence length="154" mass="17893">MRWVHWAEFRFNTTYHASAGRTPLETVYGRAPPTITRWGQGETRVEAVQRELLDRDEVLKQLREHLLRAQERMKGLADKRREDKSFEVGEWVFVKLRAHRQQSVVTRINAKLAARFYGPYPVLERIGAVAYKLKLLEGSRVHPVFHVSGGRTVA</sequence>
<organism evidence="2 3">
    <name type="scientific">Trifolium medium</name>
    <dbReference type="NCBI Taxonomy" id="97028"/>
    <lineage>
        <taxon>Eukaryota</taxon>
        <taxon>Viridiplantae</taxon>
        <taxon>Streptophyta</taxon>
        <taxon>Embryophyta</taxon>
        <taxon>Tracheophyta</taxon>
        <taxon>Spermatophyta</taxon>
        <taxon>Magnoliopsida</taxon>
        <taxon>eudicotyledons</taxon>
        <taxon>Gunneridae</taxon>
        <taxon>Pentapetalae</taxon>
        <taxon>rosids</taxon>
        <taxon>fabids</taxon>
        <taxon>Fabales</taxon>
        <taxon>Fabaceae</taxon>
        <taxon>Papilionoideae</taxon>
        <taxon>50 kb inversion clade</taxon>
        <taxon>NPAAA clade</taxon>
        <taxon>Hologalegina</taxon>
        <taxon>IRL clade</taxon>
        <taxon>Trifolieae</taxon>
        <taxon>Trifolium</taxon>
    </lineage>
</organism>